<dbReference type="Proteomes" id="UP000193144">
    <property type="component" value="Unassembled WGS sequence"/>
</dbReference>
<dbReference type="SUPFAM" id="SSF51905">
    <property type="entry name" value="FAD/NAD(P)-binding domain"/>
    <property type="match status" value="1"/>
</dbReference>
<evidence type="ECO:0000259" key="4">
    <source>
        <dbReference type="Pfam" id="PF01494"/>
    </source>
</evidence>
<dbReference type="Gene3D" id="3.50.50.60">
    <property type="entry name" value="FAD/NAD(P)-binding domain"/>
    <property type="match status" value="1"/>
</dbReference>
<keyword evidence="2" id="KW-0274">FAD</keyword>
<dbReference type="STRING" id="1231657.A0A1Y1ZIA8"/>
<feature type="domain" description="FAD-binding" evidence="4">
    <location>
        <begin position="4"/>
        <end position="356"/>
    </location>
</feature>
<evidence type="ECO:0000256" key="2">
    <source>
        <dbReference type="ARBA" id="ARBA00022827"/>
    </source>
</evidence>
<dbReference type="AlphaFoldDB" id="A0A1Y1ZIA8"/>
<dbReference type="InterPro" id="IPR002938">
    <property type="entry name" value="FAD-bd"/>
</dbReference>
<name>A0A1Y1ZIA8_9PLEO</name>
<comment type="caution">
    <text evidence="5">The sequence shown here is derived from an EMBL/GenBank/DDBJ whole genome shotgun (WGS) entry which is preliminary data.</text>
</comment>
<evidence type="ECO:0000313" key="6">
    <source>
        <dbReference type="Proteomes" id="UP000193144"/>
    </source>
</evidence>
<dbReference type="Pfam" id="PF01494">
    <property type="entry name" value="FAD_binding_3"/>
    <property type="match status" value="1"/>
</dbReference>
<dbReference type="EMBL" id="MCFA01000084">
    <property type="protein sequence ID" value="ORY09565.1"/>
    <property type="molecule type" value="Genomic_DNA"/>
</dbReference>
<dbReference type="GO" id="GO:0071949">
    <property type="term" value="F:FAD binding"/>
    <property type="evidence" value="ECO:0007669"/>
    <property type="project" value="InterPro"/>
</dbReference>
<evidence type="ECO:0000256" key="1">
    <source>
        <dbReference type="ARBA" id="ARBA00022630"/>
    </source>
</evidence>
<dbReference type="PRINTS" id="PR00420">
    <property type="entry name" value="RNGMNOXGNASE"/>
</dbReference>
<keyword evidence="6" id="KW-1185">Reference proteome</keyword>
<reference evidence="5 6" key="1">
    <citation type="submission" date="2016-07" db="EMBL/GenBank/DDBJ databases">
        <title>Pervasive Adenine N6-methylation of Active Genes in Fungi.</title>
        <authorList>
            <consortium name="DOE Joint Genome Institute"/>
            <person name="Mondo S.J."/>
            <person name="Dannebaum R.O."/>
            <person name="Kuo R.C."/>
            <person name="Labutti K."/>
            <person name="Haridas S."/>
            <person name="Kuo A."/>
            <person name="Salamov A."/>
            <person name="Ahrendt S.R."/>
            <person name="Lipzen A."/>
            <person name="Sullivan W."/>
            <person name="Andreopoulos W.B."/>
            <person name="Clum A."/>
            <person name="Lindquist E."/>
            <person name="Daum C."/>
            <person name="Ramamoorthy G.K."/>
            <person name="Gryganskyi A."/>
            <person name="Culley D."/>
            <person name="Magnuson J.K."/>
            <person name="James T.Y."/>
            <person name="O'Malley M.A."/>
            <person name="Stajich J.E."/>
            <person name="Spatafora J.W."/>
            <person name="Visel A."/>
            <person name="Grigoriev I.V."/>
        </authorList>
    </citation>
    <scope>NUCLEOTIDE SEQUENCE [LARGE SCALE GENOMIC DNA]</scope>
    <source>
        <strain evidence="5 6">CBS 115471</strain>
    </source>
</reference>
<evidence type="ECO:0000256" key="3">
    <source>
        <dbReference type="ARBA" id="ARBA00023002"/>
    </source>
</evidence>
<dbReference type="InterPro" id="IPR051704">
    <property type="entry name" value="FAD_aromatic-hydroxylase"/>
</dbReference>
<dbReference type="OrthoDB" id="655030at2759"/>
<dbReference type="PANTHER" id="PTHR46865">
    <property type="entry name" value="OXIDOREDUCTASE-RELATED"/>
    <property type="match status" value="1"/>
</dbReference>
<keyword evidence="3" id="KW-0560">Oxidoreductase</keyword>
<dbReference type="GO" id="GO:0016491">
    <property type="term" value="F:oxidoreductase activity"/>
    <property type="evidence" value="ECO:0007669"/>
    <property type="project" value="UniProtKB-KW"/>
</dbReference>
<dbReference type="InterPro" id="IPR036188">
    <property type="entry name" value="FAD/NAD-bd_sf"/>
</dbReference>
<keyword evidence="1" id="KW-0285">Flavoprotein</keyword>
<sequence>MSNLKVLIVGSSIAGPTAAYFFAKAGFHVTIIERFASLRTGGQNIDIRTAGVTVMRKIPGMEASVRAIKAPEEGIQIVRADGRPYGTIRPSGNPDQQSLVSEYEIFRGDLAKILVDLTKEHERVKYVFGEQVKVMKHSEKKYGPIAVEFANGFPASEYDLVVACDGATSRTRALGFGCGVRDHVHSVNAWAAYFSLDQDLLEGGKMGQGYSVPGGRMVTLGPGFSGQNRVMLMGIHPRNEHEAMVPFREAMKSGDDATKQYITQHFAGAGWKTDEILKGMIDSQDFYASELVQVKIPNLSKGRFVLVGDAGYAAGPTGGGTSLAIAGAYVLAGEVARNKGDIKAGLVAYEERMTPIIADLQKIPPGVPGLMAPQTAWGIWVRNTLFAIFTRIGIIDFAGRFFSSSFAGDTYGLPEYEWVE</sequence>
<evidence type="ECO:0000313" key="5">
    <source>
        <dbReference type="EMBL" id="ORY09565.1"/>
    </source>
</evidence>
<organism evidence="5 6">
    <name type="scientific">Clohesyomyces aquaticus</name>
    <dbReference type="NCBI Taxonomy" id="1231657"/>
    <lineage>
        <taxon>Eukaryota</taxon>
        <taxon>Fungi</taxon>
        <taxon>Dikarya</taxon>
        <taxon>Ascomycota</taxon>
        <taxon>Pezizomycotina</taxon>
        <taxon>Dothideomycetes</taxon>
        <taxon>Pleosporomycetidae</taxon>
        <taxon>Pleosporales</taxon>
        <taxon>Lindgomycetaceae</taxon>
        <taxon>Clohesyomyces</taxon>
    </lineage>
</organism>
<protein>
    <submittedName>
        <fullName evidence="5">Oxidoreductase</fullName>
    </submittedName>
</protein>
<dbReference type="PANTHER" id="PTHR46865:SF2">
    <property type="entry name" value="MONOOXYGENASE"/>
    <property type="match status" value="1"/>
</dbReference>
<proteinExistence type="predicted"/>
<gene>
    <name evidence="5" type="ORF">BCR34DRAFT_625639</name>
</gene>
<dbReference type="Gene3D" id="3.30.9.30">
    <property type="match status" value="1"/>
</dbReference>
<accession>A0A1Y1ZIA8</accession>